<dbReference type="InParanoid" id="E3N4E3"/>
<evidence type="ECO:0000313" key="2">
    <source>
        <dbReference type="Proteomes" id="UP000008281"/>
    </source>
</evidence>
<gene>
    <name evidence="1" type="ORF">CRE_23023</name>
</gene>
<accession>E3N4E3</accession>
<reference evidence="1" key="1">
    <citation type="submission" date="2007-07" db="EMBL/GenBank/DDBJ databases">
        <title>PCAP assembly of the Caenorhabditis remanei genome.</title>
        <authorList>
            <consortium name="The Caenorhabditis remanei Sequencing Consortium"/>
            <person name="Wilson R.K."/>
        </authorList>
    </citation>
    <scope>NUCLEOTIDE SEQUENCE [LARGE SCALE GENOMIC DNA]</scope>
    <source>
        <strain evidence="1">PB4641</strain>
    </source>
</reference>
<keyword evidence="2" id="KW-1185">Reference proteome</keyword>
<protein>
    <submittedName>
        <fullName evidence="1">Uncharacterized protein</fullName>
    </submittedName>
</protein>
<name>E3N4E3_CAERE</name>
<dbReference type="EMBL" id="DS268525">
    <property type="protein sequence ID" value="EFO85486.1"/>
    <property type="molecule type" value="Genomic_DNA"/>
</dbReference>
<sequence length="170" mass="20486">MRYFKKSRSLTLFLKQREEGLTRKTFTGRGFQQDNRRLGKYRSPSLELLVRRDLMWKGRGLEDIRFSENSPKLDPNRQHLWKKLKHTYSQYRIFGKNRAALPEFVKELHNKDYQKHVRDCPDLKKCLRIARQWETGAVPQPDDMELPFRRRRIFKTKTNKEDMRGGGSKT</sequence>
<proteinExistence type="predicted"/>
<dbReference type="Proteomes" id="UP000008281">
    <property type="component" value="Unassembled WGS sequence"/>
</dbReference>
<organism evidence="2">
    <name type="scientific">Caenorhabditis remanei</name>
    <name type="common">Caenorhabditis vulgaris</name>
    <dbReference type="NCBI Taxonomy" id="31234"/>
    <lineage>
        <taxon>Eukaryota</taxon>
        <taxon>Metazoa</taxon>
        <taxon>Ecdysozoa</taxon>
        <taxon>Nematoda</taxon>
        <taxon>Chromadorea</taxon>
        <taxon>Rhabditida</taxon>
        <taxon>Rhabditina</taxon>
        <taxon>Rhabditomorpha</taxon>
        <taxon>Rhabditoidea</taxon>
        <taxon>Rhabditidae</taxon>
        <taxon>Peloderinae</taxon>
        <taxon>Caenorhabditis</taxon>
    </lineage>
</organism>
<dbReference type="HOGENOM" id="CLU_1572047_0_0_1"/>
<dbReference type="AlphaFoldDB" id="E3N4E3"/>
<evidence type="ECO:0000313" key="1">
    <source>
        <dbReference type="EMBL" id="EFO85486.1"/>
    </source>
</evidence>